<evidence type="ECO:0000256" key="8">
    <source>
        <dbReference type="ARBA" id="ARBA00023136"/>
    </source>
</evidence>
<feature type="transmembrane region" description="Helical" evidence="10">
    <location>
        <begin position="751"/>
        <end position="774"/>
    </location>
</feature>
<evidence type="ECO:0000256" key="4">
    <source>
        <dbReference type="ARBA" id="ARBA00022692"/>
    </source>
</evidence>
<dbReference type="SMART" id="SM00730">
    <property type="entry name" value="PSN"/>
    <property type="match status" value="1"/>
</dbReference>
<dbReference type="Pfam" id="PF01070">
    <property type="entry name" value="FMN_dh"/>
    <property type="match status" value="1"/>
</dbReference>
<feature type="transmembrane region" description="Helical" evidence="10">
    <location>
        <begin position="710"/>
        <end position="730"/>
    </location>
</feature>
<reference evidence="12 13" key="1">
    <citation type="submission" date="2019-03" db="EMBL/GenBank/DDBJ databases">
        <title>Sequencing 25 genomes of Wallemia mellicola.</title>
        <authorList>
            <person name="Gostincar C."/>
        </authorList>
    </citation>
    <scope>NUCLEOTIDE SEQUENCE [LARGE SCALE GENOMIC DNA]</scope>
    <source>
        <strain evidence="12 13">EXF-757</strain>
    </source>
</reference>
<dbReference type="PROSITE" id="PS51349">
    <property type="entry name" value="FMN_HYDROXY_ACID_DH_2"/>
    <property type="match status" value="1"/>
</dbReference>
<comment type="cofactor">
    <cofactor evidence="1">
        <name>FMN</name>
        <dbReference type="ChEBI" id="CHEBI:58210"/>
    </cofactor>
</comment>
<feature type="domain" description="FMN hydroxy acid dehydrogenase" evidence="11">
    <location>
        <begin position="29"/>
        <end position="425"/>
    </location>
</feature>
<dbReference type="Pfam" id="PF04258">
    <property type="entry name" value="Peptidase_A22B"/>
    <property type="match status" value="1"/>
</dbReference>
<gene>
    <name evidence="12" type="ORF">E3Q01_00420</name>
</gene>
<dbReference type="GO" id="GO:0016491">
    <property type="term" value="F:oxidoreductase activity"/>
    <property type="evidence" value="ECO:0007669"/>
    <property type="project" value="UniProtKB-KW"/>
</dbReference>
<comment type="similarity">
    <text evidence="3">Belongs to the peptidase A22B family.</text>
</comment>
<dbReference type="InterPro" id="IPR006639">
    <property type="entry name" value="Preselin/SPP"/>
</dbReference>
<evidence type="ECO:0000256" key="1">
    <source>
        <dbReference type="ARBA" id="ARBA00001917"/>
    </source>
</evidence>
<keyword evidence="6 10" id="KW-1133">Transmembrane helix</keyword>
<dbReference type="PANTHER" id="PTHR10578">
    <property type="entry name" value="S -2-HYDROXY-ACID OXIDASE-RELATED"/>
    <property type="match status" value="1"/>
</dbReference>
<dbReference type="InterPro" id="IPR000262">
    <property type="entry name" value="FMN-dep_DH"/>
</dbReference>
<dbReference type="SUPFAM" id="SSF51395">
    <property type="entry name" value="FMN-linked oxidoreductases"/>
    <property type="match status" value="1"/>
</dbReference>
<evidence type="ECO:0000256" key="6">
    <source>
        <dbReference type="ARBA" id="ARBA00022989"/>
    </source>
</evidence>
<feature type="transmembrane region" description="Helical" evidence="10">
    <location>
        <begin position="438"/>
        <end position="462"/>
    </location>
</feature>
<evidence type="ECO:0000256" key="5">
    <source>
        <dbReference type="ARBA" id="ARBA00022801"/>
    </source>
</evidence>
<sequence>MDPYNKPQGPSPHYSLYQRELFANGPEGKLPSISSHPEKLQHDARKNLTDKGYWYSSSNAGLGWTHHANREAFYKHKIIPKTLQDTNTRDLTTEIFGHKIPAPIMFAPIGINKIYHPKGELAAATVAGELGLPYCLSTAASYSIEEVAEAHEKSASKKNESNSVNSYSGSKRELETSGPRFFQLYASQDSDVTESLLRRAWASGFDSVMITTDTPQLGLRMTDTDIANYAFYYGDLGNEMGLSDPVFMKKYGDDLKKDSSRWIDHSVWHGKPLTWEKVKDICKFWHELSGGRPFVLKGIQSVEDAETALSIGCDGIVVTNHAGRQVEGAVSSLEVLPDIAKAVGDKCTILFDSGIRTGSDIMKAIALGAHAVMIGRMWVWGLSAGEAGCRHVVRSLLADLDINMTVSGYRSLRDLKPTMLKYDPNGQLPAGRMSEHNLLFYAYAALGVQAVGSVYTGSWGALKTPKATKKAIREAKGEEEDDEDEKDEEVAEKLNAGDAKMFPIIGSAVLGSLFLIVKYVSKEYLNLLLGCYFSLIGGFAGAKYLDSAFYNLIGTSLYNKLFPKWRLLLVKGKEEEARFPFTASSIGFLVVSLAASLSYLYFERPWYLNNFLGLSFAWTGIKLIELDSLKTGAILLSGLFFYDIFWVFFTPVMVSVAKGLDAPIKLLWPKDAGLSFIAELAQKAGYECECLSKYLSGDAPGFTLLGLGDIVLPGVFVALCLRLDLHLATVRHHQQQKQGFPPTASDKFCKPYFTTCLVAYFLGLLTTVVVMHNFKAAQPALLYLSPACIGSVAIASYIRGEFKEVWTWTAEEDKEDKAEDKKSK</sequence>
<comment type="caution">
    <text evidence="12">The sequence shown here is derived from an EMBL/GenBank/DDBJ whole genome shotgun (WGS) entry which is preliminary data.</text>
</comment>
<evidence type="ECO:0000256" key="9">
    <source>
        <dbReference type="SAM" id="MobiDB-lite"/>
    </source>
</evidence>
<dbReference type="Gene3D" id="3.20.20.70">
    <property type="entry name" value="Aldolase class I"/>
    <property type="match status" value="1"/>
</dbReference>
<accession>A0A4T0M7H9</accession>
<dbReference type="PANTHER" id="PTHR10578:SF75">
    <property type="entry name" value="L-LACTATE DEHYDROGENASE (AFU_ORTHOLOGUE AFUA_4G07050)"/>
    <property type="match status" value="1"/>
</dbReference>
<dbReference type="InterPro" id="IPR007369">
    <property type="entry name" value="Peptidase_A22B_SPP"/>
</dbReference>
<evidence type="ECO:0000256" key="7">
    <source>
        <dbReference type="ARBA" id="ARBA00023002"/>
    </source>
</evidence>
<evidence type="ECO:0000313" key="13">
    <source>
        <dbReference type="Proteomes" id="UP000310708"/>
    </source>
</evidence>
<name>A0A4T0M7H9_9BASI</name>
<dbReference type="Proteomes" id="UP000310708">
    <property type="component" value="Unassembled WGS sequence"/>
</dbReference>
<feature type="transmembrane region" description="Helical" evidence="10">
    <location>
        <begin position="780"/>
        <end position="798"/>
    </location>
</feature>
<evidence type="ECO:0000256" key="3">
    <source>
        <dbReference type="ARBA" id="ARBA00006859"/>
    </source>
</evidence>
<dbReference type="AlphaFoldDB" id="A0A4T0M7H9"/>
<evidence type="ECO:0000256" key="10">
    <source>
        <dbReference type="SAM" id="Phobius"/>
    </source>
</evidence>
<organism evidence="12 13">
    <name type="scientific">Wallemia mellicola</name>
    <dbReference type="NCBI Taxonomy" id="1708541"/>
    <lineage>
        <taxon>Eukaryota</taxon>
        <taxon>Fungi</taxon>
        <taxon>Dikarya</taxon>
        <taxon>Basidiomycota</taxon>
        <taxon>Wallemiomycotina</taxon>
        <taxon>Wallemiomycetes</taxon>
        <taxon>Wallemiales</taxon>
        <taxon>Wallemiaceae</taxon>
        <taxon>Wallemia</taxon>
    </lineage>
</organism>
<keyword evidence="4 10" id="KW-0812">Transmembrane</keyword>
<proteinExistence type="inferred from homology"/>
<evidence type="ECO:0000313" key="12">
    <source>
        <dbReference type="EMBL" id="TIC69550.1"/>
    </source>
</evidence>
<dbReference type="InterPro" id="IPR013785">
    <property type="entry name" value="Aldolase_TIM"/>
</dbReference>
<evidence type="ECO:0000256" key="2">
    <source>
        <dbReference type="ARBA" id="ARBA00004127"/>
    </source>
</evidence>
<keyword evidence="5" id="KW-0378">Hydrolase</keyword>
<keyword evidence="8 10" id="KW-0472">Membrane</keyword>
<dbReference type="GO" id="GO:0042500">
    <property type="term" value="F:aspartic endopeptidase activity, intramembrane cleaving"/>
    <property type="evidence" value="ECO:0007669"/>
    <property type="project" value="InterPro"/>
</dbReference>
<feature type="region of interest" description="Disordered" evidence="9">
    <location>
        <begin position="152"/>
        <end position="173"/>
    </location>
</feature>
<feature type="transmembrane region" description="Helical" evidence="10">
    <location>
        <begin position="579"/>
        <end position="600"/>
    </location>
</feature>
<dbReference type="EMBL" id="SPRX01000003">
    <property type="protein sequence ID" value="TIC69550.1"/>
    <property type="molecule type" value="Genomic_DNA"/>
</dbReference>
<comment type="subcellular location">
    <subcellularLocation>
        <location evidence="2">Endomembrane system</location>
        <topology evidence="2">Multi-pass membrane protein</topology>
    </subcellularLocation>
</comment>
<dbReference type="InterPro" id="IPR037396">
    <property type="entry name" value="FMN_HAD"/>
</dbReference>
<dbReference type="GO" id="GO:0016020">
    <property type="term" value="C:membrane"/>
    <property type="evidence" value="ECO:0007669"/>
    <property type="project" value="InterPro"/>
</dbReference>
<keyword evidence="7" id="KW-0560">Oxidoreductase</keyword>
<evidence type="ECO:0000259" key="11">
    <source>
        <dbReference type="PROSITE" id="PS51349"/>
    </source>
</evidence>
<feature type="transmembrane region" description="Helical" evidence="10">
    <location>
        <begin position="631"/>
        <end position="649"/>
    </location>
</feature>
<protein>
    <submittedName>
        <fullName evidence="12">FMN-dependent alpha-hydroxy acid dehydrogenase</fullName>
    </submittedName>
</protein>
<dbReference type="GO" id="GO:0012505">
    <property type="term" value="C:endomembrane system"/>
    <property type="evidence" value="ECO:0007669"/>
    <property type="project" value="UniProtKB-SubCell"/>
</dbReference>